<accession>A0A1I0LVI0</accession>
<reference evidence="7 8" key="1">
    <citation type="submission" date="2016-10" db="EMBL/GenBank/DDBJ databases">
        <authorList>
            <person name="de Groot N.N."/>
        </authorList>
    </citation>
    <scope>NUCLEOTIDE SEQUENCE [LARGE SCALE GENOMIC DNA]</scope>
    <source>
        <strain evidence="7 8">CGMCC 4.5598</strain>
    </source>
</reference>
<evidence type="ECO:0000313" key="8">
    <source>
        <dbReference type="Proteomes" id="UP000199361"/>
    </source>
</evidence>
<dbReference type="Pfam" id="PF13088">
    <property type="entry name" value="BNR_2"/>
    <property type="match status" value="1"/>
</dbReference>
<dbReference type="SUPFAM" id="SSF49785">
    <property type="entry name" value="Galactose-binding domain-like"/>
    <property type="match status" value="1"/>
</dbReference>
<dbReference type="InterPro" id="IPR008979">
    <property type="entry name" value="Galactose-bd-like_sf"/>
</dbReference>
<dbReference type="GO" id="GO:0004308">
    <property type="term" value="F:exo-alpha-sialidase activity"/>
    <property type="evidence" value="ECO:0007669"/>
    <property type="project" value="UniProtKB-EC"/>
</dbReference>
<protein>
    <recommendedName>
        <fullName evidence="3">exo-alpha-sialidase</fullName>
        <ecNumber evidence="3">3.2.1.18</ecNumber>
    </recommendedName>
</protein>
<proteinExistence type="inferred from homology"/>
<dbReference type="PANTHER" id="PTHR10628">
    <property type="entry name" value="SIALIDASE"/>
    <property type="match status" value="1"/>
</dbReference>
<dbReference type="RefSeq" id="WP_091094180.1">
    <property type="nucleotide sequence ID" value="NZ_FOHX01000028.1"/>
</dbReference>
<evidence type="ECO:0000259" key="6">
    <source>
        <dbReference type="Pfam" id="PF25275"/>
    </source>
</evidence>
<sequence>MLRPPGERPGVLVAMLRLTLVSCIVAMGTLFSPASAAVAMPSSAGSFSETELWDATDTNDPYVRMHVQAFAVVPAGTPLPASGGQEALAGDVVLAVTEGRKSDCDCAKKDLLLRRSLDGARTWSASVVVVTDDAPEGDSIGSPSLLVDGQIGAVFLFYRGANASTFVKRSDDAGATWGARVNLSSLYATNPNGWTSQAPTPGHGIQLVNGRLLMPVSHKASGSEPRYGVDLLLSDDHGVSWRRSAPIPFSTSYPIGESRVFQRSDGAVVINGRWGAGGTHYRITSTSTDGGATWSAPVVDDSVEQFVAVDAGLIRYTRGPVNRILYSRPDSAARENMTVSVSYDEGASYRYSRVVNPGPSYYSDLASLADGTILLIYGRDGDSRAFPERIAVARFDLEWLTNGRDSLASGPGFVQREYELAIPQARTNTGGAPQLVSDANAGGGKVIRHGANGLGDYVEVPFDVTTAGSYEMSVRQHRRSDRGRIRTSVDGTDLPYGRVDPTMTKGEGFRLYPLGVVTLAAGMHWIRFTLVDAGRGGGKVIAPDQLMLISGGPAADPLRTVADNNAPAGFEIVSGTWDTDATGVAGYYGQFYATHPAGTGGAVARFRPDVRMTGTYEVAVWYPAHSNRASNAPYVVKHADGQATFRVDQRTEGGRWVVLGAFSFVAGDTATVELSDDADGYVVADAVRLVRLGGVADNSATGFEMVSGSWNPATGVSGYYGQDYRTAPAGTGASKVRWRPDVPASGVYQVAVWYTADGNRASNAPYVVNHAGGSTTIRIDQRTRGSQWVSLGYFLFAVGTGTVELSDDADGYVVADAVRLIYQGVVADNASTSFSVVTGTWNTNAQSVPGYYERNYATSPAGTGAAKARWTLAVPTSGVYQVAVWYTADGNRASNAPYVVNHAGGSTTVRVDQRSRNGRWVSLGEYSFAAGVATVELADDANGYVIADAVRILYQRSANASNSGIHS</sequence>
<dbReference type="STRING" id="568860.SAMN05421811_12850"/>
<dbReference type="InterPro" id="IPR026856">
    <property type="entry name" value="Sialidase_fam"/>
</dbReference>
<dbReference type="EMBL" id="FOHX01000028">
    <property type="protein sequence ID" value="SEU47207.1"/>
    <property type="molecule type" value="Genomic_DNA"/>
</dbReference>
<evidence type="ECO:0000256" key="1">
    <source>
        <dbReference type="ARBA" id="ARBA00000427"/>
    </source>
</evidence>
<dbReference type="CDD" id="cd15482">
    <property type="entry name" value="Sialidase_non-viral"/>
    <property type="match status" value="1"/>
</dbReference>
<evidence type="ECO:0000259" key="5">
    <source>
        <dbReference type="Pfam" id="PF13088"/>
    </source>
</evidence>
<evidence type="ECO:0000256" key="4">
    <source>
        <dbReference type="SAM" id="MobiDB-lite"/>
    </source>
</evidence>
<evidence type="ECO:0000256" key="3">
    <source>
        <dbReference type="ARBA" id="ARBA00012733"/>
    </source>
</evidence>
<dbReference type="PANTHER" id="PTHR10628:SF30">
    <property type="entry name" value="EXO-ALPHA-SIALIDASE"/>
    <property type="match status" value="1"/>
</dbReference>
<dbReference type="OrthoDB" id="7294637at2"/>
<dbReference type="GO" id="GO:0005737">
    <property type="term" value="C:cytoplasm"/>
    <property type="evidence" value="ECO:0007669"/>
    <property type="project" value="TreeGrafter"/>
</dbReference>
<dbReference type="InterPro" id="IPR036278">
    <property type="entry name" value="Sialidase_sf"/>
</dbReference>
<dbReference type="CDD" id="cd14488">
    <property type="entry name" value="CBM6-CBM35-CBM36_like_2"/>
    <property type="match status" value="1"/>
</dbReference>
<dbReference type="Gene3D" id="2.120.10.10">
    <property type="match status" value="1"/>
</dbReference>
<dbReference type="AlphaFoldDB" id="A0A1I0LVI0"/>
<organism evidence="7 8">
    <name type="scientific">Nonomuraea wenchangensis</name>
    <dbReference type="NCBI Taxonomy" id="568860"/>
    <lineage>
        <taxon>Bacteria</taxon>
        <taxon>Bacillati</taxon>
        <taxon>Actinomycetota</taxon>
        <taxon>Actinomycetes</taxon>
        <taxon>Streptosporangiales</taxon>
        <taxon>Streptosporangiaceae</taxon>
        <taxon>Nonomuraea</taxon>
    </lineage>
</organism>
<name>A0A1I0LVI0_9ACTN</name>
<comment type="similarity">
    <text evidence="2">Belongs to the glycosyl hydrolase 33 family.</text>
</comment>
<dbReference type="GO" id="GO:0009313">
    <property type="term" value="P:oligosaccharide catabolic process"/>
    <property type="evidence" value="ECO:0007669"/>
    <property type="project" value="TreeGrafter"/>
</dbReference>
<dbReference type="SUPFAM" id="SSF50939">
    <property type="entry name" value="Sialidases"/>
    <property type="match status" value="1"/>
</dbReference>
<evidence type="ECO:0000313" key="7">
    <source>
        <dbReference type="EMBL" id="SEU47207.1"/>
    </source>
</evidence>
<gene>
    <name evidence="7" type="ORF">SAMN05421811_12850</name>
</gene>
<dbReference type="GO" id="GO:0006689">
    <property type="term" value="P:ganglioside catabolic process"/>
    <property type="evidence" value="ECO:0007669"/>
    <property type="project" value="TreeGrafter"/>
</dbReference>
<dbReference type="Gene3D" id="2.60.120.260">
    <property type="entry name" value="Galactose-binding domain-like"/>
    <property type="match status" value="3"/>
</dbReference>
<evidence type="ECO:0000256" key="2">
    <source>
        <dbReference type="ARBA" id="ARBA00009348"/>
    </source>
</evidence>
<dbReference type="GO" id="GO:0016020">
    <property type="term" value="C:membrane"/>
    <property type="evidence" value="ECO:0007669"/>
    <property type="project" value="TreeGrafter"/>
</dbReference>
<feature type="domain" description="Golvesin/Xly CBD-like" evidence="6">
    <location>
        <begin position="561"/>
        <end position="691"/>
    </location>
</feature>
<keyword evidence="8" id="KW-1185">Reference proteome</keyword>
<feature type="domain" description="Golvesin/Xly CBD-like" evidence="6">
    <location>
        <begin position="695"/>
        <end position="821"/>
    </location>
</feature>
<feature type="domain" description="Sialidase" evidence="5">
    <location>
        <begin position="108"/>
        <end position="373"/>
    </location>
</feature>
<dbReference type="InterPro" id="IPR011040">
    <property type="entry name" value="Sialidase"/>
</dbReference>
<feature type="domain" description="Golvesin/Xly CBD-like" evidence="6">
    <location>
        <begin position="825"/>
        <end position="952"/>
    </location>
</feature>
<feature type="region of interest" description="Disordered" evidence="4">
    <location>
        <begin position="476"/>
        <end position="499"/>
    </location>
</feature>
<comment type="catalytic activity">
    <reaction evidence="1">
        <text>Hydrolysis of alpha-(2-&gt;3)-, alpha-(2-&gt;6)-, alpha-(2-&gt;8)- glycosidic linkages of terminal sialic acid residues in oligosaccharides, glycoproteins, glycolipids, colominic acid and synthetic substrates.</text>
        <dbReference type="EC" id="3.2.1.18"/>
    </reaction>
</comment>
<dbReference type="EC" id="3.2.1.18" evidence="3"/>
<dbReference type="Pfam" id="PF25275">
    <property type="entry name" value="Golvesin_C"/>
    <property type="match status" value="3"/>
</dbReference>
<dbReference type="Proteomes" id="UP000199361">
    <property type="component" value="Unassembled WGS sequence"/>
</dbReference>
<dbReference type="InterPro" id="IPR033803">
    <property type="entry name" value="CBD-like_Golvesin-Xly"/>
</dbReference>